<reference evidence="3 4" key="1">
    <citation type="submission" date="2017-04" db="EMBL/GenBank/DDBJ databases">
        <title>Draft genome sequence of Marssonina coronaria NL1: causal agent of apple blotch.</title>
        <authorList>
            <person name="Cheng Q."/>
        </authorList>
    </citation>
    <scope>NUCLEOTIDE SEQUENCE [LARGE SCALE GENOMIC DNA]</scope>
    <source>
        <strain evidence="3 4">NL1</strain>
    </source>
</reference>
<keyword evidence="4" id="KW-1185">Reference proteome</keyword>
<comment type="caution">
    <text evidence="3">The sequence shown here is derived from an EMBL/GenBank/DDBJ whole genome shotgun (WGS) entry which is preliminary data.</text>
</comment>
<sequence>MARGTSALALPAPMLASLLLFSLPRLTWAETDGGDECTCFRTNGSSKGYFLNHQFHDYRKIAGASSPPALATNATLATNAWTTSSFFQEQAWTDEWAIQNWNNSESLAASGASVLMVNTPNNVYIEQSRDESADYESYLTLRTARHESFQSVSEIDSQEQDFHHLSARFMARVVGSPGACAGMFTYLAGNGASPVQEADIEILTRDPRDRIQYTNQPSVDPAGNAVAPATVNGTNPGARDWTLWNVYRVDWMPKMTSWYVNGASVANISFQTPRDPAGLIVNMWSDGGVWTGNMSVFDEALLQIQWIEIAYNTSGANGGRVVRERRDERREWGELAKRRGRAGCRVVCGVDEQVEVTGQPALLYTHRGMAGGKGRGRGRGALRWLPVLLAGVTGLGHL</sequence>
<dbReference type="STRING" id="503106.A0A218YS38"/>
<evidence type="ECO:0000313" key="4">
    <source>
        <dbReference type="Proteomes" id="UP000242519"/>
    </source>
</evidence>
<accession>A0A218YS38</accession>
<dbReference type="EMBL" id="MZNU01000425">
    <property type="protein sequence ID" value="OWO97793.1"/>
    <property type="molecule type" value="Genomic_DNA"/>
</dbReference>
<organism evidence="3 4">
    <name type="scientific">Diplocarpon coronariae</name>
    <dbReference type="NCBI Taxonomy" id="2795749"/>
    <lineage>
        <taxon>Eukaryota</taxon>
        <taxon>Fungi</taxon>
        <taxon>Dikarya</taxon>
        <taxon>Ascomycota</taxon>
        <taxon>Pezizomycotina</taxon>
        <taxon>Leotiomycetes</taxon>
        <taxon>Helotiales</taxon>
        <taxon>Drepanopezizaceae</taxon>
        <taxon>Diplocarpon</taxon>
    </lineage>
</organism>
<name>A0A218YS38_9HELO</name>
<dbReference type="Proteomes" id="UP000242519">
    <property type="component" value="Unassembled WGS sequence"/>
</dbReference>
<keyword evidence="1" id="KW-0732">Signal</keyword>
<keyword evidence="3" id="KW-0378">Hydrolase</keyword>
<dbReference type="AlphaFoldDB" id="A0A218YS38"/>
<dbReference type="PANTHER" id="PTHR38121">
    <property type="entry name" value="GH16 DOMAIN-CONTAINING PROTEIN"/>
    <property type="match status" value="1"/>
</dbReference>
<dbReference type="InParanoid" id="A0A218YS38"/>
<dbReference type="PROSITE" id="PS51762">
    <property type="entry name" value="GH16_2"/>
    <property type="match status" value="1"/>
</dbReference>
<dbReference type="PANTHER" id="PTHR38121:SF4">
    <property type="entry name" value="GH16 DOMAIN-CONTAINING PROTEIN-RELATED"/>
    <property type="match status" value="1"/>
</dbReference>
<dbReference type="GO" id="GO:0005975">
    <property type="term" value="P:carbohydrate metabolic process"/>
    <property type="evidence" value="ECO:0007669"/>
    <property type="project" value="InterPro"/>
</dbReference>
<dbReference type="InterPro" id="IPR013320">
    <property type="entry name" value="ConA-like_dom_sf"/>
</dbReference>
<protein>
    <submittedName>
        <fullName evidence="3">Glycoside hydrolase family 16 protein</fullName>
    </submittedName>
</protein>
<gene>
    <name evidence="3" type="ORF">B2J93_8904</name>
</gene>
<dbReference type="OrthoDB" id="4388755at2759"/>
<feature type="chain" id="PRO_5012555748" evidence="1">
    <location>
        <begin position="30"/>
        <end position="398"/>
    </location>
</feature>
<feature type="domain" description="GH16" evidence="2">
    <location>
        <begin position="77"/>
        <end position="315"/>
    </location>
</feature>
<dbReference type="SUPFAM" id="SSF49899">
    <property type="entry name" value="Concanavalin A-like lectins/glucanases"/>
    <property type="match status" value="1"/>
</dbReference>
<evidence type="ECO:0000259" key="2">
    <source>
        <dbReference type="PROSITE" id="PS51762"/>
    </source>
</evidence>
<dbReference type="Pfam" id="PF00722">
    <property type="entry name" value="Glyco_hydro_16"/>
    <property type="match status" value="1"/>
</dbReference>
<dbReference type="InterPro" id="IPR000757">
    <property type="entry name" value="Beta-glucanase-like"/>
</dbReference>
<dbReference type="Gene3D" id="2.60.120.200">
    <property type="match status" value="1"/>
</dbReference>
<evidence type="ECO:0000313" key="3">
    <source>
        <dbReference type="EMBL" id="OWO97793.1"/>
    </source>
</evidence>
<proteinExistence type="predicted"/>
<dbReference type="CDD" id="cd00413">
    <property type="entry name" value="Glyco_hydrolase_16"/>
    <property type="match status" value="1"/>
</dbReference>
<evidence type="ECO:0000256" key="1">
    <source>
        <dbReference type="SAM" id="SignalP"/>
    </source>
</evidence>
<feature type="signal peptide" evidence="1">
    <location>
        <begin position="1"/>
        <end position="29"/>
    </location>
</feature>
<dbReference type="GO" id="GO:0004553">
    <property type="term" value="F:hydrolase activity, hydrolyzing O-glycosyl compounds"/>
    <property type="evidence" value="ECO:0007669"/>
    <property type="project" value="InterPro"/>
</dbReference>